<dbReference type="PATRIC" id="fig|35746.4.peg.2277"/>
<feature type="domain" description="GLUG" evidence="2">
    <location>
        <begin position="212"/>
        <end position="235"/>
    </location>
</feature>
<dbReference type="InterPro" id="IPR036439">
    <property type="entry name" value="Dockerin_dom_sf"/>
</dbReference>
<dbReference type="Pfam" id="PF07581">
    <property type="entry name" value="Glug"/>
    <property type="match status" value="1"/>
</dbReference>
<evidence type="ECO:0000313" key="4">
    <source>
        <dbReference type="Proteomes" id="UP000066124"/>
    </source>
</evidence>
<dbReference type="Gene3D" id="2.160.20.110">
    <property type="match status" value="1"/>
</dbReference>
<reference evidence="4" key="1">
    <citation type="journal article" date="2015" name="J. Biotechnol.">
        <title>Complete genome sequence of Haloferax gibbonsii strain ARA6, a potential producer of polyhydroxyalkanoates and halocins isolated from Araruama, Rio de Janeiro, Brasil.</title>
        <authorList>
            <person name="Pinto L.H."/>
            <person name="D'Alincourt Carvalho-Assef A.P."/>
            <person name="Vieira R.P."/>
            <person name="Clementino M.M."/>
            <person name="Albano R.M."/>
        </authorList>
    </citation>
    <scope>NUCLEOTIDE SEQUENCE [LARGE SCALE GENOMIC DNA]</scope>
    <source>
        <strain evidence="4">ARA6</strain>
    </source>
</reference>
<dbReference type="InterPro" id="IPR018247">
    <property type="entry name" value="EF_Hand_1_Ca_BS"/>
</dbReference>
<feature type="region of interest" description="Disordered" evidence="1">
    <location>
        <begin position="509"/>
        <end position="534"/>
    </location>
</feature>
<dbReference type="GO" id="GO:0000272">
    <property type="term" value="P:polysaccharide catabolic process"/>
    <property type="evidence" value="ECO:0007669"/>
    <property type="project" value="InterPro"/>
</dbReference>
<organism evidence="3 4">
    <name type="scientific">Haloferax gibbonsii</name>
    <dbReference type="NCBI Taxonomy" id="35746"/>
    <lineage>
        <taxon>Archaea</taxon>
        <taxon>Methanobacteriati</taxon>
        <taxon>Methanobacteriota</taxon>
        <taxon>Stenosarchaea group</taxon>
        <taxon>Halobacteria</taxon>
        <taxon>Halobacteriales</taxon>
        <taxon>Haloferacaceae</taxon>
        <taxon>Haloferax</taxon>
    </lineage>
</organism>
<name>A0A0K1IV31_HALGI</name>
<dbReference type="KEGG" id="hgi:ABY42_10600"/>
<dbReference type="EMBL" id="CP011947">
    <property type="protein sequence ID" value="AKU08163.1"/>
    <property type="molecule type" value="Genomic_DNA"/>
</dbReference>
<dbReference type="Gene3D" id="1.10.1330.10">
    <property type="entry name" value="Dockerin domain"/>
    <property type="match status" value="1"/>
</dbReference>
<protein>
    <submittedName>
        <fullName evidence="3">Peptidase M26</fullName>
    </submittedName>
</protein>
<evidence type="ECO:0000256" key="1">
    <source>
        <dbReference type="SAM" id="MobiDB-lite"/>
    </source>
</evidence>
<accession>A0A0K1IV31</accession>
<dbReference type="AlphaFoldDB" id="A0A0K1IV31"/>
<dbReference type="SUPFAM" id="SSF63446">
    <property type="entry name" value="Type I dockerin domain"/>
    <property type="match status" value="1"/>
</dbReference>
<dbReference type="GO" id="GO:0004553">
    <property type="term" value="F:hydrolase activity, hydrolyzing O-glycosyl compounds"/>
    <property type="evidence" value="ECO:0007669"/>
    <property type="project" value="InterPro"/>
</dbReference>
<proteinExistence type="predicted"/>
<sequence length="591" mass="60209">MGHKLTHAASILLLCGLMATAPIAGATTVDHEEQPTRQPTLEPTETFAIQSGNGTEVNPYVITNASGLAAIRDDLDAHYVLDSDIDATETATWNNGSGFEPIGTFGTPFTGTIDGANHTIEGLTIDRPSTSGVALVGYASESSITNLRLTDTTITGDFTTAALVGSATDTVVREITVDGTVTGTGTVAGVVASTDGGTVEHVDATVTVESPGSAGGLVGENEGTISDVVVTGTITGGPYAGGIAAQNPGTIERAAVNATVVGTTDDTSVATGGLVGYNSGNITATHAHGRVSGTNYVGGLVGSSNYESGVVANSYATANVTGEETVGGLVGGLYYGSSVTGSYWNEQTSGQATAAAAGNGSVGLSTAEMTGEAATANLTALDFAETWQVESGAYPDLVGVADDEYPVSTETDEPTPLALNATTELVDGDLVLTVTANDSLDSLEAVLASTETVSQETITLDAFSATQNGSTYVYTTRYIDTAAGEYTLDVSASDDTGTQTTLNRSLTVGDESTAPTVDPIGNFESPPTDPDGDGVYEDVNGDGTVTVSDVQALFTHRDSEAVTEQRERFDVTGNGVFNIVDVQRLFYTTTT</sequence>
<gene>
    <name evidence="3" type="ORF">ABY42_10600</name>
</gene>
<evidence type="ECO:0000313" key="3">
    <source>
        <dbReference type="EMBL" id="AKU08163.1"/>
    </source>
</evidence>
<dbReference type="Pfam" id="PF00404">
    <property type="entry name" value="Dockerin_1"/>
    <property type="match status" value="1"/>
</dbReference>
<dbReference type="InterPro" id="IPR011493">
    <property type="entry name" value="GLUG"/>
</dbReference>
<dbReference type="PROSITE" id="PS00018">
    <property type="entry name" value="EF_HAND_1"/>
    <property type="match status" value="1"/>
</dbReference>
<dbReference type="Proteomes" id="UP000066124">
    <property type="component" value="Chromosome"/>
</dbReference>
<dbReference type="InterPro" id="IPR002105">
    <property type="entry name" value="Dockerin_1_rpt"/>
</dbReference>
<evidence type="ECO:0000259" key="2">
    <source>
        <dbReference type="Pfam" id="PF07581"/>
    </source>
</evidence>